<dbReference type="Pfam" id="PF08238">
    <property type="entry name" value="Sel1"/>
    <property type="match status" value="2"/>
</dbReference>
<evidence type="ECO:0000313" key="3">
    <source>
        <dbReference type="Proteomes" id="UP001333710"/>
    </source>
</evidence>
<accession>A0AA48KSR6</accession>
<feature type="region of interest" description="Disordered" evidence="1">
    <location>
        <begin position="31"/>
        <end position="103"/>
    </location>
</feature>
<evidence type="ECO:0008006" key="4">
    <source>
        <dbReference type="Google" id="ProtNLM"/>
    </source>
</evidence>
<dbReference type="RefSeq" id="WP_338292755.1">
    <property type="nucleotide sequence ID" value="NZ_AP027272.1"/>
</dbReference>
<feature type="compositionally biased region" description="Polar residues" evidence="1">
    <location>
        <begin position="69"/>
        <end position="98"/>
    </location>
</feature>
<reference evidence="2" key="1">
    <citation type="submission" date="2023-01" db="EMBL/GenBank/DDBJ databases">
        <title>Complete genome sequence of Planctobacterium marinum strain Dej080120_11.</title>
        <authorList>
            <person name="Ueki S."/>
            <person name="Maruyama F."/>
        </authorList>
    </citation>
    <scope>NUCLEOTIDE SEQUENCE</scope>
    <source>
        <strain evidence="2">Dej080120_11</strain>
    </source>
</reference>
<gene>
    <name evidence="2" type="ORF">MACH26_22750</name>
</gene>
<dbReference type="EMBL" id="AP027272">
    <property type="protein sequence ID" value="BDX06754.1"/>
    <property type="molecule type" value="Genomic_DNA"/>
</dbReference>
<dbReference type="SUPFAM" id="SSF81901">
    <property type="entry name" value="HCP-like"/>
    <property type="match status" value="1"/>
</dbReference>
<evidence type="ECO:0000313" key="2">
    <source>
        <dbReference type="EMBL" id="BDX06754.1"/>
    </source>
</evidence>
<sequence>MAEAKTIEDIEFEVTSVDSEEAPEFCIEGIEEQTSSEPEFSLSEVTEEDNSAEEELELVDAPAEMETAQPKNTVASSYSDDILNQPSKTSTTEGNDTNSADDIDLSDNEAIDVELDSALALSHSAGTLHMQQAHQLEMSLLERIDDLIQTLQKRGRSGNSPEQLPHKQFATGLHYIKHESNHYLGAKWLRKSAMQGHAKAQLYLGMLFLQGNGVPKSLFHAYAWFSLAVCQNIPEAKDARKKLERHLTAKEINASLKYAADLLDKIHQP</sequence>
<keyword evidence="3" id="KW-1185">Reference proteome</keyword>
<organism evidence="2 3">
    <name type="scientific">Planctobacterium marinum</name>
    <dbReference type="NCBI Taxonomy" id="1631968"/>
    <lineage>
        <taxon>Bacteria</taxon>
        <taxon>Pseudomonadati</taxon>
        <taxon>Pseudomonadota</taxon>
        <taxon>Gammaproteobacteria</taxon>
        <taxon>Alteromonadales</taxon>
        <taxon>Alteromonadaceae</taxon>
        <taxon>Planctobacterium</taxon>
    </lineage>
</organism>
<proteinExistence type="predicted"/>
<dbReference type="InterPro" id="IPR011990">
    <property type="entry name" value="TPR-like_helical_dom_sf"/>
</dbReference>
<dbReference type="InterPro" id="IPR006597">
    <property type="entry name" value="Sel1-like"/>
</dbReference>
<dbReference type="Gene3D" id="1.25.40.10">
    <property type="entry name" value="Tetratricopeptide repeat domain"/>
    <property type="match status" value="1"/>
</dbReference>
<dbReference type="SMART" id="SM00671">
    <property type="entry name" value="SEL1"/>
    <property type="match status" value="2"/>
</dbReference>
<dbReference type="AlphaFoldDB" id="A0AA48KSR6"/>
<feature type="compositionally biased region" description="Acidic residues" evidence="1">
    <location>
        <begin position="45"/>
        <end position="58"/>
    </location>
</feature>
<dbReference type="KEGG" id="pmaw:MACH26_22750"/>
<evidence type="ECO:0000256" key="1">
    <source>
        <dbReference type="SAM" id="MobiDB-lite"/>
    </source>
</evidence>
<dbReference type="Proteomes" id="UP001333710">
    <property type="component" value="Chromosome"/>
</dbReference>
<name>A0AA48KSR6_9ALTE</name>
<protein>
    <recommendedName>
        <fullName evidence="4">Sel1 repeat family protein</fullName>
    </recommendedName>
</protein>